<dbReference type="GO" id="GO:0016829">
    <property type="term" value="F:lyase activity"/>
    <property type="evidence" value="ECO:0007669"/>
    <property type="project" value="UniProtKB-KW"/>
</dbReference>
<dbReference type="InterPro" id="IPR013320">
    <property type="entry name" value="ConA-like_dom_sf"/>
</dbReference>
<proteinExistence type="predicted"/>
<gene>
    <name evidence="3" type="ordered locus">MADE_1011730</name>
</gene>
<dbReference type="Gene3D" id="2.60.120.200">
    <property type="match status" value="1"/>
</dbReference>
<accession>F2G582</accession>
<evidence type="ECO:0000313" key="3">
    <source>
        <dbReference type="EMBL" id="AEA98482.1"/>
    </source>
</evidence>
<dbReference type="Pfam" id="PF08787">
    <property type="entry name" value="Alginate_lyase2"/>
    <property type="match status" value="1"/>
</dbReference>
<feature type="chain" id="PRO_5003282694" evidence="1">
    <location>
        <begin position="23"/>
        <end position="530"/>
    </location>
</feature>
<keyword evidence="4" id="KW-1185">Reference proteome</keyword>
<keyword evidence="1" id="KW-0732">Signal</keyword>
<evidence type="ECO:0000256" key="1">
    <source>
        <dbReference type="SAM" id="SignalP"/>
    </source>
</evidence>
<feature type="signal peptide" evidence="1">
    <location>
        <begin position="1"/>
        <end position="22"/>
    </location>
</feature>
<dbReference type="EMBL" id="CP001103">
    <property type="protein sequence ID" value="AEA98482.1"/>
    <property type="molecule type" value="Genomic_DNA"/>
</dbReference>
<dbReference type="KEGG" id="amc:MADE_1011730"/>
<dbReference type="AlphaFoldDB" id="F2G582"/>
<sequence>MYRFKGKSKSPTLWKYAAPLWAALTFAFSNTSISAELKPADKFDLSEWKITLPTDNDGNGKVDEVSVKNIQKLSHPDFFYLDDEGNMVFAAPNKALTTQNSSNTRSELRHMLRGSNTRIKTHSPKNNFTVASNPISDRFAQVGGKLNATLKVQHVATRAKYPDKAPAFSVVVGQIHASKWKKKVKGFGWGNEPLKIYYKKWPQHETGSVFWTYERNLPKNDKNRTDIAYPVWGNLWTDPENPDSEGIKLNESFSYEVNVHGDVMYLSFKSDGHKTVNYAINLANGVNAYGELDQHDHPYGYTLDWNYFKAGAYNQCSTKDDDGFWYAACMGTGNWEEDKKNGDYVQVAFSHLTVGESSEPTETFKANLVMQRPVAKSDNVKIGATLNKKEAISIDAIPTSALTAIKSVAPNFAVQEVEKKYKHDHVYLDVEGKDANGNEIEFDMLQDGERWQIVEVQRDMTLEDLPFAVKTLIKKQENSDQVRRIIESKQYGTDITIYEFYLVAENGTESRKEIKSENDEVVLLDEEWKH</sequence>
<dbReference type="SUPFAM" id="SSF160574">
    <property type="entry name" value="BT0923-like"/>
    <property type="match status" value="1"/>
</dbReference>
<protein>
    <submittedName>
        <fullName evidence="3">Alginate lyase</fullName>
    </submittedName>
</protein>
<evidence type="ECO:0000259" key="2">
    <source>
        <dbReference type="Pfam" id="PF08787"/>
    </source>
</evidence>
<dbReference type="Proteomes" id="UP000001870">
    <property type="component" value="Chromosome"/>
</dbReference>
<keyword evidence="3" id="KW-0456">Lyase</keyword>
<reference evidence="3 4" key="2">
    <citation type="journal article" date="2015" name="Antonie Van Leeuwenhoek">
        <title>Ecophysiological diversity of a novel member of the genus Alteromonas, and description of Alteromonas mediterranea sp. nov.</title>
        <authorList>
            <person name="Ivanova E.P."/>
            <person name="Lopez-Perez M."/>
            <person name="Zabalos M."/>
            <person name="Nguyen S.H."/>
            <person name="Webb H.K."/>
            <person name="Ryan J."/>
            <person name="Lagutin K."/>
            <person name="Vyssotski M."/>
            <person name="Crawford R.J."/>
            <person name="Rodriguez-Valera F."/>
        </authorList>
    </citation>
    <scope>NUCLEOTIDE SEQUENCE [LARGE SCALE GENOMIC DNA]</scope>
    <source>
        <strain evidence="4">DSM 17117 / CIP 110805 / LMG 28347 / Deep ecotype</strain>
    </source>
</reference>
<evidence type="ECO:0000313" key="4">
    <source>
        <dbReference type="Proteomes" id="UP000001870"/>
    </source>
</evidence>
<organism evidence="3 4">
    <name type="scientific">Alteromonas mediterranea (strain DSM 17117 / CIP 110805 / LMG 28347 / Deep ecotype)</name>
    <dbReference type="NCBI Taxonomy" id="1774373"/>
    <lineage>
        <taxon>Bacteria</taxon>
        <taxon>Pseudomonadati</taxon>
        <taxon>Pseudomonadota</taxon>
        <taxon>Gammaproteobacteria</taxon>
        <taxon>Alteromonadales</taxon>
        <taxon>Alteromonadaceae</taxon>
        <taxon>Alteromonas/Salinimonas group</taxon>
        <taxon>Alteromonas</taxon>
    </lineage>
</organism>
<dbReference type="HOGENOM" id="CLU_532821_0_0_6"/>
<dbReference type="InterPro" id="IPR014895">
    <property type="entry name" value="Alginate_lyase_2"/>
</dbReference>
<feature type="domain" description="Alginate lyase 2" evidence="2">
    <location>
        <begin position="43"/>
        <end position="355"/>
    </location>
</feature>
<name>F2G582_ALTMD</name>
<dbReference type="SUPFAM" id="SSF49899">
    <property type="entry name" value="Concanavalin A-like lectins/glucanases"/>
    <property type="match status" value="1"/>
</dbReference>
<reference evidence="3 4" key="1">
    <citation type="journal article" date="2008" name="ISME J.">
        <title>Comparative genomics of two ecotypes of the marine planktonic copiotroph Alteromonas macleodii suggests alternative lifestyles associated with different kinds of particulate organic matter.</title>
        <authorList>
            <person name="Ivars-Martinez E."/>
            <person name="Martin-Cuadrado A.B."/>
            <person name="D'Auria G."/>
            <person name="Mira A."/>
            <person name="Ferriera S."/>
            <person name="Johnson J."/>
            <person name="Friedman R."/>
            <person name="Rodriguez-Valera F."/>
        </authorList>
    </citation>
    <scope>NUCLEOTIDE SEQUENCE [LARGE SCALE GENOMIC DNA]</scope>
    <source>
        <strain evidence="4">DSM 17117 / CIP 110805 / LMG 28347 / Deep ecotype</strain>
    </source>
</reference>